<dbReference type="PROSITE" id="PS50090">
    <property type="entry name" value="MYB_LIKE"/>
    <property type="match status" value="1"/>
</dbReference>
<keyword evidence="6" id="KW-0010">Activator</keyword>
<proteinExistence type="predicted"/>
<evidence type="ECO:0000313" key="14">
    <source>
        <dbReference type="Proteomes" id="UP000095280"/>
    </source>
</evidence>
<dbReference type="InterPro" id="IPR036869">
    <property type="entry name" value="J_dom_sf"/>
</dbReference>
<dbReference type="PANTHER" id="PTHR43999:SF1">
    <property type="entry name" value="DNAJ HOMOLOG SUBFAMILY C MEMBER 2"/>
    <property type="match status" value="1"/>
</dbReference>
<dbReference type="Pfam" id="PF16717">
    <property type="entry name" value="RAC_head"/>
    <property type="match status" value="1"/>
</dbReference>
<dbReference type="SMART" id="SM00271">
    <property type="entry name" value="DnaJ"/>
    <property type="match status" value="1"/>
</dbReference>
<dbReference type="PROSITE" id="PS51293">
    <property type="entry name" value="SANT"/>
    <property type="match status" value="1"/>
</dbReference>
<dbReference type="Proteomes" id="UP000095280">
    <property type="component" value="Unplaced"/>
</dbReference>
<keyword evidence="3" id="KW-0963">Cytoplasm</keyword>
<dbReference type="SMART" id="SM00717">
    <property type="entry name" value="SANT"/>
    <property type="match status" value="1"/>
</dbReference>
<feature type="region of interest" description="Disordered" evidence="9">
    <location>
        <begin position="279"/>
        <end position="301"/>
    </location>
</feature>
<dbReference type="SUPFAM" id="SSF46565">
    <property type="entry name" value="Chaperone J-domain"/>
    <property type="match status" value="1"/>
</dbReference>
<feature type="region of interest" description="Disordered" evidence="9">
    <location>
        <begin position="415"/>
        <end position="439"/>
    </location>
</feature>
<keyword evidence="5" id="KW-0156">Chromatin regulator</keyword>
<organism evidence="14 15">
    <name type="scientific">Macrostomum lignano</name>
    <dbReference type="NCBI Taxonomy" id="282301"/>
    <lineage>
        <taxon>Eukaryota</taxon>
        <taxon>Metazoa</taxon>
        <taxon>Spiralia</taxon>
        <taxon>Lophotrochozoa</taxon>
        <taxon>Platyhelminthes</taxon>
        <taxon>Rhabditophora</taxon>
        <taxon>Macrostomorpha</taxon>
        <taxon>Macrostomida</taxon>
        <taxon>Macrostomidae</taxon>
        <taxon>Macrostomum</taxon>
    </lineage>
</organism>
<dbReference type="Pfam" id="PF00226">
    <property type="entry name" value="DnaJ"/>
    <property type="match status" value="1"/>
</dbReference>
<dbReference type="InterPro" id="IPR017930">
    <property type="entry name" value="Myb_dom"/>
</dbReference>
<evidence type="ECO:0000256" key="2">
    <source>
        <dbReference type="ARBA" id="ARBA00014469"/>
    </source>
</evidence>
<dbReference type="InterPro" id="IPR001005">
    <property type="entry name" value="SANT/Myb"/>
</dbReference>
<dbReference type="PANTHER" id="PTHR43999">
    <property type="entry name" value="DNAJ HOMOLOG SUBFAMILY C MEMBER 2"/>
    <property type="match status" value="1"/>
</dbReference>
<dbReference type="GO" id="GO:0030544">
    <property type="term" value="F:Hsp70 protein binding"/>
    <property type="evidence" value="ECO:0007669"/>
    <property type="project" value="InterPro"/>
</dbReference>
<dbReference type="InterPro" id="IPR044634">
    <property type="entry name" value="Zuotin/DnaJC2"/>
</dbReference>
<evidence type="ECO:0000256" key="5">
    <source>
        <dbReference type="ARBA" id="ARBA00022853"/>
    </source>
</evidence>
<evidence type="ECO:0000259" key="13">
    <source>
        <dbReference type="PROSITE" id="PS51294"/>
    </source>
</evidence>
<keyword evidence="8" id="KW-0539">Nucleus</keyword>
<dbReference type="InterPro" id="IPR042569">
    <property type="entry name" value="RAC_head_sf"/>
</dbReference>
<evidence type="ECO:0000259" key="11">
    <source>
        <dbReference type="PROSITE" id="PS50090"/>
    </source>
</evidence>
<evidence type="ECO:0000259" key="12">
    <source>
        <dbReference type="PROSITE" id="PS51293"/>
    </source>
</evidence>
<dbReference type="GO" id="GO:0005829">
    <property type="term" value="C:cytosol"/>
    <property type="evidence" value="ECO:0007669"/>
    <property type="project" value="UniProtKB-SubCell"/>
</dbReference>
<dbReference type="GO" id="GO:0006325">
    <property type="term" value="P:chromatin organization"/>
    <property type="evidence" value="ECO:0007669"/>
    <property type="project" value="UniProtKB-KW"/>
</dbReference>
<dbReference type="FunFam" id="1.10.10.60:FF:000180">
    <property type="entry name" value="DnaJ (Hsp40) homolog, subfamily C, member 2"/>
    <property type="match status" value="1"/>
</dbReference>
<evidence type="ECO:0000256" key="9">
    <source>
        <dbReference type="SAM" id="MobiDB-lite"/>
    </source>
</evidence>
<keyword evidence="7" id="KW-0143">Chaperone</keyword>
<dbReference type="WBParaSite" id="maker-uti_cns_0013075-snap-gene-0.4-mRNA-1">
    <property type="protein sequence ID" value="maker-uti_cns_0013075-snap-gene-0.4-mRNA-1"/>
    <property type="gene ID" value="maker-uti_cns_0013075-snap-gene-0.4"/>
</dbReference>
<sequence>MVSQPQSVVPYIHFHDVWQLRQLAGYPLLLPDDEPIVDDAEIEAAEAAVSPADEERELLFLRSLDPKEWKNQDHYAVLGIKTMRWQATDRDIKTAYRRMVLKHHPDKRKARGEVVADESTDYFTCITRAWETLGSRDRRRAYDSVDPQFDNTVPTASDVTRGGADFFAVFGPAFAANSRWSRRQPVPQLGTSSDSRETVEDFYSFWYDFDSWREFSYLDEEDKEKGENREERRWIERQNREARQRRRRDETRRLRGLVDAARDCDPRLARFKEEEARAKQKAKQAKAEAAEQRRRAAETAEAEAAAARRAAEEAAEAAARAEAERQRRDREAVKKALKEARKAFRALAKSADFFLTAGDADSVRVARMEAVGLLADGLEAGELMQLRDRLAGATDGAAGPLLEAAVTELRERRRAETEAAAVQQKERKQAAAADSGGAGESQWNYGQLCALVKAVKLFPAGTGARWEKVAEYVNAHWEAAAATSAPMQQPQQPVVEVDAKSALRKAKELAKNSSDDALRAEANRQAAGRVAAEAAKATTAAAAAATADSDISQRDPACVPTPWSAEEQRLLEAALRKFPASDPDRWDRVASAVGSRTKRDCMVRYKELVRMIQAKKAAAAK</sequence>
<feature type="compositionally biased region" description="Basic and acidic residues" evidence="9">
    <location>
        <begin position="285"/>
        <end position="298"/>
    </location>
</feature>
<evidence type="ECO:0000256" key="6">
    <source>
        <dbReference type="ARBA" id="ARBA00023159"/>
    </source>
</evidence>
<feature type="domain" description="SANT" evidence="12">
    <location>
        <begin position="563"/>
        <end position="613"/>
    </location>
</feature>
<evidence type="ECO:0000256" key="1">
    <source>
        <dbReference type="ARBA" id="ARBA00004514"/>
    </source>
</evidence>
<dbReference type="Pfam" id="PF21884">
    <property type="entry name" value="ZUO1-like_ZHD"/>
    <property type="match status" value="1"/>
</dbReference>
<dbReference type="Pfam" id="PF23082">
    <property type="entry name" value="Myb_DNA-binding_2"/>
    <property type="match status" value="1"/>
</dbReference>
<dbReference type="GO" id="GO:0006450">
    <property type="term" value="P:regulation of translational fidelity"/>
    <property type="evidence" value="ECO:0007669"/>
    <property type="project" value="InterPro"/>
</dbReference>
<dbReference type="Gene3D" id="1.10.287.110">
    <property type="entry name" value="DnaJ domain"/>
    <property type="match status" value="1"/>
</dbReference>
<evidence type="ECO:0000256" key="7">
    <source>
        <dbReference type="ARBA" id="ARBA00023186"/>
    </source>
</evidence>
<dbReference type="InterPro" id="IPR009057">
    <property type="entry name" value="Homeodomain-like_sf"/>
</dbReference>
<evidence type="ECO:0000256" key="4">
    <source>
        <dbReference type="ARBA" id="ARBA00022737"/>
    </source>
</evidence>
<dbReference type="CDD" id="cd00167">
    <property type="entry name" value="SANT"/>
    <property type="match status" value="1"/>
</dbReference>
<protein>
    <recommendedName>
        <fullName evidence="2">DnaJ homolog subfamily C member 2</fullName>
    </recommendedName>
</protein>
<evidence type="ECO:0000256" key="8">
    <source>
        <dbReference type="ARBA" id="ARBA00023242"/>
    </source>
</evidence>
<evidence type="ECO:0000256" key="3">
    <source>
        <dbReference type="ARBA" id="ARBA00022490"/>
    </source>
</evidence>
<feature type="domain" description="J" evidence="10">
    <location>
        <begin position="73"/>
        <end position="146"/>
    </location>
</feature>
<keyword evidence="14" id="KW-1185">Reference proteome</keyword>
<dbReference type="GO" id="GO:0043022">
    <property type="term" value="F:ribosome binding"/>
    <property type="evidence" value="ECO:0007669"/>
    <property type="project" value="InterPro"/>
</dbReference>
<dbReference type="CDD" id="cd06257">
    <property type="entry name" value="DnaJ"/>
    <property type="match status" value="1"/>
</dbReference>
<dbReference type="GO" id="GO:0051083">
    <property type="term" value="P:'de novo' cotranslational protein folding"/>
    <property type="evidence" value="ECO:0007669"/>
    <property type="project" value="InterPro"/>
</dbReference>
<evidence type="ECO:0000259" key="10">
    <source>
        <dbReference type="PROSITE" id="PS50076"/>
    </source>
</evidence>
<dbReference type="InterPro" id="IPR017884">
    <property type="entry name" value="SANT_dom"/>
</dbReference>
<accession>A0A1I8IHZ1</accession>
<evidence type="ECO:0000313" key="15">
    <source>
        <dbReference type="WBParaSite" id="maker-uti_cns_0013075-snap-gene-0.4-mRNA-1"/>
    </source>
</evidence>
<dbReference type="InterPro" id="IPR054076">
    <property type="entry name" value="ZUO1-like_ZHD"/>
</dbReference>
<dbReference type="SUPFAM" id="SSF46689">
    <property type="entry name" value="Homeodomain-like"/>
    <property type="match status" value="1"/>
</dbReference>
<dbReference type="PROSITE" id="PS51294">
    <property type="entry name" value="HTH_MYB"/>
    <property type="match status" value="1"/>
</dbReference>
<dbReference type="InterPro" id="IPR032003">
    <property type="entry name" value="RAC_head"/>
</dbReference>
<keyword evidence="4" id="KW-0677">Repeat</keyword>
<dbReference type="Gene3D" id="1.10.10.60">
    <property type="entry name" value="Homeodomain-like"/>
    <property type="match status" value="2"/>
</dbReference>
<feature type="domain" description="HTH myb-type" evidence="13">
    <location>
        <begin position="555"/>
        <end position="613"/>
    </location>
</feature>
<reference evidence="15" key="1">
    <citation type="submission" date="2016-11" db="UniProtKB">
        <authorList>
            <consortium name="WormBaseParasite"/>
        </authorList>
    </citation>
    <scope>IDENTIFICATION</scope>
</reference>
<dbReference type="AlphaFoldDB" id="A0A1I8IHZ1"/>
<feature type="domain" description="Myb-like" evidence="11">
    <location>
        <begin position="555"/>
        <end position="609"/>
    </location>
</feature>
<name>A0A1I8IHZ1_9PLAT</name>
<dbReference type="InterPro" id="IPR001623">
    <property type="entry name" value="DnaJ_domain"/>
</dbReference>
<comment type="subcellular location">
    <subcellularLocation>
        <location evidence="1">Cytoplasm</location>
        <location evidence="1">Cytosol</location>
    </subcellularLocation>
</comment>
<dbReference type="PROSITE" id="PS50076">
    <property type="entry name" value="DNAJ_2"/>
    <property type="match status" value="1"/>
</dbReference>
<dbReference type="Gene3D" id="1.10.8.840">
    <property type="entry name" value="Ribosome-associated complex head domain"/>
    <property type="match status" value="1"/>
</dbReference>